<keyword evidence="1" id="KW-0812">Transmembrane</keyword>
<keyword evidence="1" id="KW-0472">Membrane</keyword>
<feature type="transmembrane region" description="Helical" evidence="1">
    <location>
        <begin position="159"/>
        <end position="183"/>
    </location>
</feature>
<keyword evidence="4" id="KW-0418">Kinase</keyword>
<feature type="domain" description="Histidine kinase/HSP90-like ATPase" evidence="2">
    <location>
        <begin position="301"/>
        <end position="401"/>
    </location>
</feature>
<dbReference type="KEGG" id="spii:G7077_02380"/>
<dbReference type="InterPro" id="IPR003594">
    <property type="entry name" value="HATPase_dom"/>
</dbReference>
<evidence type="ECO:0000259" key="3">
    <source>
        <dbReference type="Pfam" id="PF06580"/>
    </source>
</evidence>
<dbReference type="SUPFAM" id="SSF55874">
    <property type="entry name" value="ATPase domain of HSP90 chaperone/DNA topoisomerase II/histidine kinase"/>
    <property type="match status" value="1"/>
</dbReference>
<feature type="transmembrane region" description="Helical" evidence="1">
    <location>
        <begin position="84"/>
        <end position="103"/>
    </location>
</feature>
<feature type="transmembrane region" description="Helical" evidence="1">
    <location>
        <begin position="18"/>
        <end position="40"/>
    </location>
</feature>
<keyword evidence="1" id="KW-1133">Transmembrane helix</keyword>
<feature type="transmembrane region" description="Helical" evidence="1">
    <location>
        <begin position="52"/>
        <end position="72"/>
    </location>
</feature>
<evidence type="ECO:0000256" key="1">
    <source>
        <dbReference type="SAM" id="Phobius"/>
    </source>
</evidence>
<protein>
    <submittedName>
        <fullName evidence="4">Sensor histidine kinase</fullName>
    </submittedName>
</protein>
<dbReference type="InterPro" id="IPR010559">
    <property type="entry name" value="Sig_transdc_His_kin_internal"/>
</dbReference>
<dbReference type="EMBL" id="CP049869">
    <property type="protein sequence ID" value="QIK77932.1"/>
    <property type="molecule type" value="Genomic_DNA"/>
</dbReference>
<evidence type="ECO:0000313" key="4">
    <source>
        <dbReference type="EMBL" id="QIK77932.1"/>
    </source>
</evidence>
<dbReference type="Gene3D" id="3.30.565.10">
    <property type="entry name" value="Histidine kinase-like ATPase, C-terminal domain"/>
    <property type="match status" value="1"/>
</dbReference>
<sequence length="404" mass="44717">MQLLPLTRAEHRLSDWPIAAKSILGFWVFYALTVVARAWLGTDPVTELRNRLLLIGFGIILTALIYLALAAFGRGRSLARRAVIAAAGSFLAAGAMSGFQVLADRIMADSKEQVRYQAREGFVIVEQGRRVRIERMSQAPLEVTLPRLSELDSAKQFRIAANLAVMWLFFFAAWSAFYLAMVAQRDALEAQQRAADAEGAAQAAQVRALRYQVNPHFLFNTLNSLSSLVMTGRSDRAETMLLALSTFFRSTLSLDPTADVTLAEEIDLQRLYLDIEKARFPDRLQVEIDVPEELEQARLPALILQPIVENAIKYGVSTTRKTVVVSIAARTMDDGRMCLEISNRLKHGGKDALGAATHEGTGLGLSNVSQRLQARFGRRGECRFGPMTEGGYKVALTMPVERRG</sequence>
<accession>A0A6G7YMG8</accession>
<dbReference type="Pfam" id="PF02518">
    <property type="entry name" value="HATPase_c"/>
    <property type="match status" value="1"/>
</dbReference>
<proteinExistence type="predicted"/>
<dbReference type="AlphaFoldDB" id="A0A6G7YMG8"/>
<dbReference type="InterPro" id="IPR050640">
    <property type="entry name" value="Bact_2-comp_sensor_kinase"/>
</dbReference>
<dbReference type="Pfam" id="PF06580">
    <property type="entry name" value="His_kinase"/>
    <property type="match status" value="1"/>
</dbReference>
<dbReference type="GO" id="GO:0016020">
    <property type="term" value="C:membrane"/>
    <property type="evidence" value="ECO:0007669"/>
    <property type="project" value="InterPro"/>
</dbReference>
<dbReference type="RefSeq" id="WP_166410327.1">
    <property type="nucleotide sequence ID" value="NZ_CP049869.1"/>
</dbReference>
<dbReference type="InterPro" id="IPR036890">
    <property type="entry name" value="HATPase_C_sf"/>
</dbReference>
<gene>
    <name evidence="4" type="ORF">G7077_02380</name>
</gene>
<evidence type="ECO:0000313" key="5">
    <source>
        <dbReference type="Proteomes" id="UP000503222"/>
    </source>
</evidence>
<keyword evidence="5" id="KW-1185">Reference proteome</keyword>
<dbReference type="PANTHER" id="PTHR34220:SF7">
    <property type="entry name" value="SENSOR HISTIDINE KINASE YPDA"/>
    <property type="match status" value="1"/>
</dbReference>
<dbReference type="GO" id="GO:0000155">
    <property type="term" value="F:phosphorelay sensor kinase activity"/>
    <property type="evidence" value="ECO:0007669"/>
    <property type="project" value="InterPro"/>
</dbReference>
<organism evidence="4 5">
    <name type="scientific">Sphingomonas piscis</name>
    <dbReference type="NCBI Taxonomy" id="2714943"/>
    <lineage>
        <taxon>Bacteria</taxon>
        <taxon>Pseudomonadati</taxon>
        <taxon>Pseudomonadota</taxon>
        <taxon>Alphaproteobacteria</taxon>
        <taxon>Sphingomonadales</taxon>
        <taxon>Sphingomonadaceae</taxon>
        <taxon>Sphingomonas</taxon>
    </lineage>
</organism>
<name>A0A6G7YMG8_9SPHN</name>
<keyword evidence="4" id="KW-0808">Transferase</keyword>
<evidence type="ECO:0000259" key="2">
    <source>
        <dbReference type="Pfam" id="PF02518"/>
    </source>
</evidence>
<dbReference type="Proteomes" id="UP000503222">
    <property type="component" value="Chromosome"/>
</dbReference>
<dbReference type="PANTHER" id="PTHR34220">
    <property type="entry name" value="SENSOR HISTIDINE KINASE YPDA"/>
    <property type="match status" value="1"/>
</dbReference>
<reference evidence="4 5" key="1">
    <citation type="submission" date="2020-03" db="EMBL/GenBank/DDBJ databases">
        <title>Sphingomonas sp. nov., isolated from fish.</title>
        <authorList>
            <person name="Hyun D.-W."/>
            <person name="Bae J.-W."/>
        </authorList>
    </citation>
    <scope>NUCLEOTIDE SEQUENCE [LARGE SCALE GENOMIC DNA]</scope>
    <source>
        <strain evidence="4 5">HDW15B</strain>
    </source>
</reference>
<feature type="domain" description="Signal transduction histidine kinase internal region" evidence="3">
    <location>
        <begin position="204"/>
        <end position="284"/>
    </location>
</feature>